<feature type="compositionally biased region" description="Basic residues" evidence="2">
    <location>
        <begin position="233"/>
        <end position="250"/>
    </location>
</feature>
<evidence type="ECO:0000256" key="2">
    <source>
        <dbReference type="SAM" id="MobiDB-lite"/>
    </source>
</evidence>
<dbReference type="GO" id="GO:0008270">
    <property type="term" value="F:zinc ion binding"/>
    <property type="evidence" value="ECO:0007669"/>
    <property type="project" value="UniProtKB-KW"/>
</dbReference>
<proteinExistence type="predicted"/>
<feature type="region of interest" description="Disordered" evidence="2">
    <location>
        <begin position="205"/>
        <end position="250"/>
    </location>
</feature>
<accession>A0AA39NPL4</accession>
<name>A0AA39NPL4_ARMTA</name>
<feature type="domain" description="C2H2-type" evidence="3">
    <location>
        <begin position="260"/>
        <end position="285"/>
    </location>
</feature>
<organism evidence="4 5">
    <name type="scientific">Armillaria tabescens</name>
    <name type="common">Ringless honey mushroom</name>
    <name type="synonym">Agaricus tabescens</name>
    <dbReference type="NCBI Taxonomy" id="1929756"/>
    <lineage>
        <taxon>Eukaryota</taxon>
        <taxon>Fungi</taxon>
        <taxon>Dikarya</taxon>
        <taxon>Basidiomycota</taxon>
        <taxon>Agaricomycotina</taxon>
        <taxon>Agaricomycetes</taxon>
        <taxon>Agaricomycetidae</taxon>
        <taxon>Agaricales</taxon>
        <taxon>Marasmiineae</taxon>
        <taxon>Physalacriaceae</taxon>
        <taxon>Desarmillaria</taxon>
    </lineage>
</organism>
<dbReference type="SMART" id="SM00355">
    <property type="entry name" value="ZnF_C2H2"/>
    <property type="match status" value="2"/>
</dbReference>
<keyword evidence="5" id="KW-1185">Reference proteome</keyword>
<keyword evidence="1" id="KW-0479">Metal-binding</keyword>
<reference evidence="4" key="1">
    <citation type="submission" date="2023-06" db="EMBL/GenBank/DDBJ databases">
        <authorList>
            <consortium name="Lawrence Berkeley National Laboratory"/>
            <person name="Ahrendt S."/>
            <person name="Sahu N."/>
            <person name="Indic B."/>
            <person name="Wong-Bajracharya J."/>
            <person name="Merenyi Z."/>
            <person name="Ke H.-M."/>
            <person name="Monk M."/>
            <person name="Kocsube S."/>
            <person name="Drula E."/>
            <person name="Lipzen A."/>
            <person name="Balint B."/>
            <person name="Henrissat B."/>
            <person name="Andreopoulos B."/>
            <person name="Martin F.M."/>
            <person name="Harder C.B."/>
            <person name="Rigling D."/>
            <person name="Ford K.L."/>
            <person name="Foster G.D."/>
            <person name="Pangilinan J."/>
            <person name="Papanicolaou A."/>
            <person name="Barry K."/>
            <person name="LaButti K."/>
            <person name="Viragh M."/>
            <person name="Koriabine M."/>
            <person name="Yan M."/>
            <person name="Riley R."/>
            <person name="Champramary S."/>
            <person name="Plett K.L."/>
            <person name="Tsai I.J."/>
            <person name="Slot J."/>
            <person name="Sipos G."/>
            <person name="Plett J."/>
            <person name="Nagy L.G."/>
            <person name="Grigoriev I.V."/>
        </authorList>
    </citation>
    <scope>NUCLEOTIDE SEQUENCE</scope>
    <source>
        <strain evidence="4">CCBAS 213</strain>
    </source>
</reference>
<feature type="compositionally biased region" description="Polar residues" evidence="2">
    <location>
        <begin position="90"/>
        <end position="99"/>
    </location>
</feature>
<dbReference type="PROSITE" id="PS00028">
    <property type="entry name" value="ZINC_FINGER_C2H2_1"/>
    <property type="match status" value="1"/>
</dbReference>
<dbReference type="AlphaFoldDB" id="A0AA39NPL4"/>
<dbReference type="InterPro" id="IPR013087">
    <property type="entry name" value="Znf_C2H2_type"/>
</dbReference>
<sequence length="321" mass="35499">MSSQNESGFGDMFQRSFEETKITFSFDQPQETFDNNYHDGMYLGQTFDNAGFGSGDSGYSSLFSSPEMGRLDLPTFNDYDANSIKSYELSPTLSRSPTGTFLELPPARYGGRRKSDSFAENPFPSPSDLRRRLSAPSLSNGHGQRQISDISHGVGRMSLGIDTTGIFEASKRGLTSAFSTDSLSPSYGVSTASLIPIQTQLPDNLPFWPTPTPSPISPCSPLPPVDDTLGKDRLKKSNSRSRKAKAASLRRRKVQGPGEFVCDVCGDDFTTMHRLQGHKESEHEGVIFRCEACSVELRHRTSYNRHVKKTCLVLNPRDTKK</sequence>
<evidence type="ECO:0000259" key="3">
    <source>
        <dbReference type="PROSITE" id="PS50157"/>
    </source>
</evidence>
<dbReference type="PROSITE" id="PS50157">
    <property type="entry name" value="ZINC_FINGER_C2H2_2"/>
    <property type="match status" value="1"/>
</dbReference>
<dbReference type="Proteomes" id="UP001175211">
    <property type="component" value="Unassembled WGS sequence"/>
</dbReference>
<dbReference type="EMBL" id="JAUEPS010000001">
    <property type="protein sequence ID" value="KAK0469524.1"/>
    <property type="molecule type" value="Genomic_DNA"/>
</dbReference>
<feature type="compositionally biased region" description="Pro residues" evidence="2">
    <location>
        <begin position="208"/>
        <end position="224"/>
    </location>
</feature>
<keyword evidence="1" id="KW-0863">Zinc-finger</keyword>
<protein>
    <recommendedName>
        <fullName evidence="3">C2H2-type domain-containing protein</fullName>
    </recommendedName>
</protein>
<gene>
    <name evidence="4" type="ORF">EV420DRAFT_1494977</name>
</gene>
<dbReference type="RefSeq" id="XP_060339317.1">
    <property type="nucleotide sequence ID" value="XM_060470828.1"/>
</dbReference>
<dbReference type="InterPro" id="IPR036236">
    <property type="entry name" value="Znf_C2H2_sf"/>
</dbReference>
<comment type="caution">
    <text evidence="4">The sequence shown here is derived from an EMBL/GenBank/DDBJ whole genome shotgun (WGS) entry which is preliminary data.</text>
</comment>
<evidence type="ECO:0000313" key="5">
    <source>
        <dbReference type="Proteomes" id="UP001175211"/>
    </source>
</evidence>
<evidence type="ECO:0000313" key="4">
    <source>
        <dbReference type="EMBL" id="KAK0469524.1"/>
    </source>
</evidence>
<dbReference type="SUPFAM" id="SSF57667">
    <property type="entry name" value="beta-beta-alpha zinc fingers"/>
    <property type="match status" value="1"/>
</dbReference>
<keyword evidence="1" id="KW-0862">Zinc</keyword>
<feature type="compositionally biased region" description="Polar residues" evidence="2">
    <location>
        <begin position="136"/>
        <end position="149"/>
    </location>
</feature>
<feature type="region of interest" description="Disordered" evidence="2">
    <location>
        <begin position="90"/>
        <end position="151"/>
    </location>
</feature>
<dbReference type="GeneID" id="85354376"/>
<evidence type="ECO:0000256" key="1">
    <source>
        <dbReference type="PROSITE-ProRule" id="PRU00042"/>
    </source>
</evidence>
<dbReference type="Gene3D" id="3.30.160.60">
    <property type="entry name" value="Classic Zinc Finger"/>
    <property type="match status" value="1"/>
</dbReference>